<reference evidence="1 2" key="1">
    <citation type="journal article" date="2020" name="Nature">
        <title>Six reference-quality genomes reveal evolution of bat adaptations.</title>
        <authorList>
            <person name="Jebb D."/>
            <person name="Huang Z."/>
            <person name="Pippel M."/>
            <person name="Hughes G.M."/>
            <person name="Lavrichenko K."/>
            <person name="Devanna P."/>
            <person name="Winkler S."/>
            <person name="Jermiin L.S."/>
            <person name="Skirmuntt E.C."/>
            <person name="Katzourakis A."/>
            <person name="Burkitt-Gray L."/>
            <person name="Ray D.A."/>
            <person name="Sullivan K.A.M."/>
            <person name="Roscito J.G."/>
            <person name="Kirilenko B.M."/>
            <person name="Davalos L.M."/>
            <person name="Corthals A.P."/>
            <person name="Power M.L."/>
            <person name="Jones G."/>
            <person name="Ransome R.D."/>
            <person name="Dechmann D.K.N."/>
            <person name="Locatelli A.G."/>
            <person name="Puechmaille S.J."/>
            <person name="Fedrigo O."/>
            <person name="Jarvis E.D."/>
            <person name="Hiller M."/>
            <person name="Vernes S.C."/>
            <person name="Myers E.W."/>
            <person name="Teeling E.C."/>
        </authorList>
    </citation>
    <scope>NUCLEOTIDE SEQUENCE [LARGE SCALE GENOMIC DNA]</scope>
    <source>
        <strain evidence="1">MRouAeg1</strain>
        <tissue evidence="1">Muscle</tissue>
    </source>
</reference>
<accession>A0A7J8KB36</accession>
<dbReference type="Proteomes" id="UP000593571">
    <property type="component" value="Unassembled WGS sequence"/>
</dbReference>
<evidence type="ECO:0000313" key="1">
    <source>
        <dbReference type="EMBL" id="KAF6506001.1"/>
    </source>
</evidence>
<keyword evidence="2" id="KW-1185">Reference proteome</keyword>
<name>A0A7J8KB36_ROUAE</name>
<protein>
    <submittedName>
        <fullName evidence="1">Uncharacterized protein</fullName>
    </submittedName>
</protein>
<evidence type="ECO:0000313" key="2">
    <source>
        <dbReference type="Proteomes" id="UP000593571"/>
    </source>
</evidence>
<comment type="caution">
    <text evidence="1">The sequence shown here is derived from an EMBL/GenBank/DDBJ whole genome shotgun (WGS) entry which is preliminary data.</text>
</comment>
<dbReference type="EMBL" id="JACASE010000001">
    <property type="protein sequence ID" value="KAF6506001.1"/>
    <property type="molecule type" value="Genomic_DNA"/>
</dbReference>
<dbReference type="AlphaFoldDB" id="A0A7J8KB36"/>
<gene>
    <name evidence="1" type="ORF">HJG63_007866</name>
</gene>
<sequence>MLRINPEKQEVSGIVRSLPRQCKPSLTDNQGPGLQGFTLLFQVLIDFSRLAPAPWSELFFATSDLSGQGQHLYPAVFREQFVRSEPLQGLPASSAQIAGEGVMASLTGAYKNSHSESIYNG</sequence>
<organism evidence="1 2">
    <name type="scientific">Rousettus aegyptiacus</name>
    <name type="common">Egyptian fruit bat</name>
    <name type="synonym">Pteropus aegyptiacus</name>
    <dbReference type="NCBI Taxonomy" id="9407"/>
    <lineage>
        <taxon>Eukaryota</taxon>
        <taxon>Metazoa</taxon>
        <taxon>Chordata</taxon>
        <taxon>Craniata</taxon>
        <taxon>Vertebrata</taxon>
        <taxon>Euteleostomi</taxon>
        <taxon>Mammalia</taxon>
        <taxon>Eutheria</taxon>
        <taxon>Laurasiatheria</taxon>
        <taxon>Chiroptera</taxon>
        <taxon>Yinpterochiroptera</taxon>
        <taxon>Pteropodoidea</taxon>
        <taxon>Pteropodidae</taxon>
        <taxon>Rousettinae</taxon>
        <taxon>Rousettus</taxon>
    </lineage>
</organism>
<proteinExistence type="predicted"/>